<evidence type="ECO:0000256" key="7">
    <source>
        <dbReference type="ARBA" id="ARBA00022833"/>
    </source>
</evidence>
<keyword evidence="9" id="KW-0539">Nucleus</keyword>
<keyword evidence="5" id="KW-0863">Zinc-finger</keyword>
<comment type="subunit">
    <text evidence="2">Component of the NuA4 histone acetyltransferase complex.</text>
</comment>
<dbReference type="PROSITE" id="PS51192">
    <property type="entry name" value="HELICASE_ATP_BIND_1"/>
    <property type="match status" value="1"/>
</dbReference>
<dbReference type="InterPro" id="IPR041684">
    <property type="entry name" value="Znf-PHD-like"/>
</dbReference>
<accession>A0A443HLL1</accession>
<sequence length="1600" mass="180762">MSGLSDFQNGYHDITSGSDDGDELVAELLEQFAVPTASSRDHSEQKSRPASAHERPTHTQGDGGSKSEFSGIEVPQIQDVDEYESLPGHDKVRRILSRGNTPWGPYYWVEFRSGDKDLVSSSRLPTLTNGDDALAKFNDSNKQSRQRRGDMDSTRSRRSLRQGSAEFVSSMNLVFSDEEDASSESLSRQNATDGSLRSIRLIVGPPPPPSEDEYLASSSESGWTTRRQSTRGRPPRAVPESSDEEEEVDDSSSSSDDLATSFTTRSLRKRKPQTLAIRRSKRQRTSGYSESGSEYSAPRGARFSTRTRGQPRKSLRERVESDISENEATSREKKYSAAKEYFEKVPKDNEFRLRHRNVCDTCYTSKDDEVKGPLVFCQGCTSAYHKVCLGPRGSREHLVTKVGPDHFILQCRRCIGVSHTKDWYSPHHGFCTECKAPGPMSKPLRERLTARQEQQLREKNGGLDPITPVDRSLIDNVDNVLFRCSDCYRAFHFEHLPPKSEQEPAWESEDMTPAERANARFKEYSRRWICKDCSSVPGEIAALVAWRPTNLESYVPGTTAEAMKEDEKEYLVKWKGMSFYRTQWMPGTWVFGVAAAAMRRAFDKSPKNLKPQMTTEDAIPEEYLRVDIVFDVRYSNVVSNRTLEIDRARVKEVKEAYVKFKGLSYEDAVWESVPDPSDTERWNDFKAAYEDWVLRDYVRVPKSGVLRKHLAKIRSQDFESTLMKRSQPTILTGGQIMDYQKDGLNWLYYMWYKKQNAILADEMGLGKTIQIISLFATLIQDHKCWPFLVVVPNSTCPNWRREIKTWAPSLRVVTFYGGSVARKLAYKYEMFPEGSSDLRAHIVITSYETLSDDKAVRTVSNIPWAGLVVDEGQRLKNDRNQLYEALSKIQFPFKVLLTGTPLQNNVRELFNLLQFCDPTMNAQALAEKYATLTKENVPELHEMIRPFFLRRTKAQVLTFLPPMAQIIVPVTMSVVQKKLYKSILAKNPQLIKSIFKNSDKYNLKQNERHSLSNILMQLRKCLCHPFVYSRAIEERTFNAVVAHRNLVEASGKLQLLEIMLPKLQERGHRVLIFSQFLDNLDIVEDFLDGLGMLHRRLDGSMSALEKQKRIDEYNAPDSPYFAFLLSTRAGGVGINLATADTVIIMDPDFNPHQDIQALSRAHRIGQQKKVLVFQLMTRGSAEEKIMQAGRKKMAMDHVLIEQMDAEDEAGMDLESILRHGAEALFDNDESGDIRYDSDSVDKLLDRSQAENTQTGEDASAESQFSFARVWANDTSALEDSLGDADSTATPNSNVWEKILKERERAAEEEAALKAQAFGRGKRRRNVVDYSFKEAEAALHVSPRKSREAESDAEFIHQDDNSETEAGLGETPKGKKVQKARPFKRVNPLSAENTAQLNGTSLDGSAESGRRPSLPCLGCKRFHPVGYCPLKLAGVEHCGLCGIAHFGHQRTCPHLNSESQVALMLSFLKESTEPKALVEEAKRYLRGVRGDLIRRKKEQEKRTSLAGNPPREINTAGPVVNGAAYPNPGYNPIPGFPPGAQQNPAMFQHMRYQPPPNMGYMPPSQPQPPHGLPPSQPWQQYRSPYGPQSMAPPPSGGHTKK</sequence>
<dbReference type="SMART" id="SM00249">
    <property type="entry name" value="PHD"/>
    <property type="match status" value="2"/>
</dbReference>
<dbReference type="Gene3D" id="3.40.50.300">
    <property type="entry name" value="P-loop containing nucleotide triphosphate hydrolases"/>
    <property type="match status" value="1"/>
</dbReference>
<dbReference type="Pfam" id="PF18585">
    <property type="entry name" value="zf-CCCH_6"/>
    <property type="match status" value="1"/>
</dbReference>
<feature type="compositionally biased region" description="Pro residues" evidence="10">
    <location>
        <begin position="1552"/>
        <end position="1575"/>
    </location>
</feature>
<dbReference type="GO" id="GO:0016887">
    <property type="term" value="F:ATP hydrolysis activity"/>
    <property type="evidence" value="ECO:0007669"/>
    <property type="project" value="TreeGrafter"/>
</dbReference>
<evidence type="ECO:0000256" key="1">
    <source>
        <dbReference type="ARBA" id="ARBA00004123"/>
    </source>
</evidence>
<dbReference type="Gene3D" id="3.30.40.10">
    <property type="entry name" value="Zinc/RING finger domain, C3HC4 (zinc finger)"/>
    <property type="match status" value="1"/>
</dbReference>
<dbReference type="CDD" id="cd15489">
    <property type="entry name" value="PHD_SF"/>
    <property type="match status" value="1"/>
</dbReference>
<dbReference type="CDD" id="cd17919">
    <property type="entry name" value="DEXHc_Snf"/>
    <property type="match status" value="1"/>
</dbReference>
<evidence type="ECO:0000259" key="11">
    <source>
        <dbReference type="PROSITE" id="PS51192"/>
    </source>
</evidence>
<dbReference type="EMBL" id="RCNU01000012">
    <property type="protein sequence ID" value="RWQ92692.1"/>
    <property type="molecule type" value="Genomic_DNA"/>
</dbReference>
<organism evidence="13 14">
    <name type="scientific">Byssochlamys spectabilis</name>
    <name type="common">Paecilomyces variotii</name>
    <dbReference type="NCBI Taxonomy" id="264951"/>
    <lineage>
        <taxon>Eukaryota</taxon>
        <taxon>Fungi</taxon>
        <taxon>Dikarya</taxon>
        <taxon>Ascomycota</taxon>
        <taxon>Pezizomycotina</taxon>
        <taxon>Eurotiomycetes</taxon>
        <taxon>Eurotiomycetidae</taxon>
        <taxon>Eurotiales</taxon>
        <taxon>Thermoascaceae</taxon>
        <taxon>Paecilomyces</taxon>
    </lineage>
</organism>
<evidence type="ECO:0000256" key="4">
    <source>
        <dbReference type="ARBA" id="ARBA00022741"/>
    </source>
</evidence>
<evidence type="ECO:0000256" key="8">
    <source>
        <dbReference type="ARBA" id="ARBA00022840"/>
    </source>
</evidence>
<evidence type="ECO:0000259" key="12">
    <source>
        <dbReference type="PROSITE" id="PS51194"/>
    </source>
</evidence>
<dbReference type="SUPFAM" id="SSF52540">
    <property type="entry name" value="P-loop containing nucleoside triphosphate hydrolases"/>
    <property type="match status" value="2"/>
</dbReference>
<dbReference type="SMART" id="SM00487">
    <property type="entry name" value="DEXDc"/>
    <property type="match status" value="1"/>
</dbReference>
<feature type="region of interest" description="Disordered" evidence="10">
    <location>
        <begin position="179"/>
        <end position="331"/>
    </location>
</feature>
<name>A0A443HLL1_BYSSP</name>
<dbReference type="PANTHER" id="PTHR45623:SF17">
    <property type="entry name" value="CHROMODOMAIN-HELICASE-DNA-BINDING PROTEIN 3-RELATED"/>
    <property type="match status" value="1"/>
</dbReference>
<evidence type="ECO:0000256" key="2">
    <source>
        <dbReference type="ARBA" id="ARBA00011353"/>
    </source>
</evidence>
<dbReference type="GO" id="GO:0003677">
    <property type="term" value="F:DNA binding"/>
    <property type="evidence" value="ECO:0007669"/>
    <property type="project" value="TreeGrafter"/>
</dbReference>
<dbReference type="GO" id="GO:0005524">
    <property type="term" value="F:ATP binding"/>
    <property type="evidence" value="ECO:0007669"/>
    <property type="project" value="UniProtKB-KW"/>
</dbReference>
<dbReference type="CDD" id="cd18793">
    <property type="entry name" value="SF2_C_SNF"/>
    <property type="match status" value="1"/>
</dbReference>
<proteinExistence type="predicted"/>
<feature type="compositionally biased region" description="Polar residues" evidence="10">
    <location>
        <begin position="1389"/>
        <end position="1402"/>
    </location>
</feature>
<dbReference type="GO" id="GO:0003682">
    <property type="term" value="F:chromatin binding"/>
    <property type="evidence" value="ECO:0007669"/>
    <property type="project" value="TreeGrafter"/>
</dbReference>
<keyword evidence="7" id="KW-0862">Zinc</keyword>
<dbReference type="InterPro" id="IPR049730">
    <property type="entry name" value="SNF2/RAD54-like_C"/>
</dbReference>
<feature type="compositionally biased region" description="Polar residues" evidence="10">
    <location>
        <begin position="119"/>
        <end position="129"/>
    </location>
</feature>
<dbReference type="PROSITE" id="PS50096">
    <property type="entry name" value="IQ"/>
    <property type="match status" value="1"/>
</dbReference>
<dbReference type="InterPro" id="IPR001650">
    <property type="entry name" value="Helicase_C-like"/>
</dbReference>
<feature type="region of interest" description="Disordered" evidence="10">
    <location>
        <begin position="1"/>
        <end position="105"/>
    </location>
</feature>
<dbReference type="InterPro" id="IPR040934">
    <property type="entry name" value="Znf-CCCH_6"/>
</dbReference>
<comment type="caution">
    <text evidence="13">The sequence shown here is derived from an EMBL/GenBank/DDBJ whole genome shotgun (WGS) entry which is preliminary data.</text>
</comment>
<dbReference type="OrthoDB" id="5857104at2759"/>
<feature type="compositionally biased region" description="Basic residues" evidence="10">
    <location>
        <begin position="1373"/>
        <end position="1383"/>
    </location>
</feature>
<protein>
    <submittedName>
        <fullName evidence="13">Putative chromatin remodeling complex subunit</fullName>
    </submittedName>
</protein>
<dbReference type="SMART" id="SM00490">
    <property type="entry name" value="HELICc"/>
    <property type="match status" value="1"/>
</dbReference>
<dbReference type="SUPFAM" id="SSF54160">
    <property type="entry name" value="Chromo domain-like"/>
    <property type="match status" value="2"/>
</dbReference>
<evidence type="ECO:0000313" key="14">
    <source>
        <dbReference type="Proteomes" id="UP000283841"/>
    </source>
</evidence>
<dbReference type="InterPro" id="IPR016197">
    <property type="entry name" value="Chromo-like_dom_sf"/>
</dbReference>
<dbReference type="Pfam" id="PF23614">
    <property type="entry name" value="DUF7141"/>
    <property type="match status" value="1"/>
</dbReference>
<feature type="region of interest" description="Disordered" evidence="10">
    <location>
        <begin position="119"/>
        <end position="164"/>
    </location>
</feature>
<dbReference type="STRING" id="264951.A0A443HLL1"/>
<feature type="compositionally biased region" description="Acidic residues" evidence="10">
    <location>
        <begin position="241"/>
        <end position="250"/>
    </location>
</feature>
<dbReference type="GO" id="GO:0042393">
    <property type="term" value="F:histone binding"/>
    <property type="evidence" value="ECO:0007669"/>
    <property type="project" value="TreeGrafter"/>
</dbReference>
<dbReference type="GO" id="GO:0005634">
    <property type="term" value="C:nucleus"/>
    <property type="evidence" value="ECO:0007669"/>
    <property type="project" value="UniProtKB-SubCell"/>
</dbReference>
<dbReference type="VEuPathDB" id="FungiDB:C8Q69DRAFT_447373"/>
<dbReference type="GO" id="GO:0000785">
    <property type="term" value="C:chromatin"/>
    <property type="evidence" value="ECO:0007669"/>
    <property type="project" value="TreeGrafter"/>
</dbReference>
<feature type="region of interest" description="Disordered" evidence="10">
    <location>
        <begin position="1548"/>
        <end position="1600"/>
    </location>
</feature>
<dbReference type="GO" id="GO:0140658">
    <property type="term" value="F:ATP-dependent chromatin remodeler activity"/>
    <property type="evidence" value="ECO:0007669"/>
    <property type="project" value="TreeGrafter"/>
</dbReference>
<evidence type="ECO:0000256" key="9">
    <source>
        <dbReference type="ARBA" id="ARBA00023242"/>
    </source>
</evidence>
<dbReference type="InterPro" id="IPR001965">
    <property type="entry name" value="Znf_PHD"/>
</dbReference>
<feature type="compositionally biased region" description="Basic and acidic residues" evidence="10">
    <location>
        <begin position="1344"/>
        <end position="1359"/>
    </location>
</feature>
<keyword evidence="4" id="KW-0547">Nucleotide-binding</keyword>
<keyword evidence="3" id="KW-0479">Metal-binding</keyword>
<dbReference type="Pfam" id="PF23615">
    <property type="entry name" value="Chromo_MIT1"/>
    <property type="match status" value="1"/>
</dbReference>
<feature type="domain" description="Helicase ATP-binding" evidence="11">
    <location>
        <begin position="748"/>
        <end position="919"/>
    </location>
</feature>
<dbReference type="InterPro" id="IPR038718">
    <property type="entry name" value="SNF2-like_sf"/>
</dbReference>
<dbReference type="GeneID" id="39598482"/>
<feature type="region of interest" description="Disordered" evidence="10">
    <location>
        <begin position="1338"/>
        <end position="1410"/>
    </location>
</feature>
<keyword evidence="6" id="KW-0378">Hydrolase</keyword>
<dbReference type="Proteomes" id="UP000283841">
    <property type="component" value="Unassembled WGS sequence"/>
</dbReference>
<dbReference type="GO" id="GO:0008270">
    <property type="term" value="F:zinc ion binding"/>
    <property type="evidence" value="ECO:0007669"/>
    <property type="project" value="UniProtKB-KW"/>
</dbReference>
<dbReference type="Pfam" id="PF00271">
    <property type="entry name" value="Helicase_C"/>
    <property type="match status" value="1"/>
</dbReference>
<dbReference type="InterPro" id="IPR000330">
    <property type="entry name" value="SNF2_N"/>
</dbReference>
<comment type="subcellular location">
    <subcellularLocation>
        <location evidence="1">Nucleus</location>
    </subcellularLocation>
</comment>
<evidence type="ECO:0000256" key="10">
    <source>
        <dbReference type="SAM" id="MobiDB-lite"/>
    </source>
</evidence>
<dbReference type="InterPro" id="IPR013083">
    <property type="entry name" value="Znf_RING/FYVE/PHD"/>
</dbReference>
<dbReference type="PROSITE" id="PS51194">
    <property type="entry name" value="HELICASE_CTER"/>
    <property type="match status" value="1"/>
</dbReference>
<keyword evidence="8" id="KW-0067">ATP-binding</keyword>
<dbReference type="Pfam" id="PF00176">
    <property type="entry name" value="SNF2-rel_dom"/>
    <property type="match status" value="1"/>
</dbReference>
<gene>
    <name evidence="13" type="ORF">C8Q69DRAFT_447373</name>
</gene>
<evidence type="ECO:0000256" key="6">
    <source>
        <dbReference type="ARBA" id="ARBA00022801"/>
    </source>
</evidence>
<evidence type="ECO:0000256" key="3">
    <source>
        <dbReference type="ARBA" id="ARBA00022723"/>
    </source>
</evidence>
<dbReference type="RefSeq" id="XP_028482337.1">
    <property type="nucleotide sequence ID" value="XM_028629205.1"/>
</dbReference>
<dbReference type="Gene3D" id="3.40.50.10810">
    <property type="entry name" value="Tandem AAA-ATPase domain"/>
    <property type="match status" value="1"/>
</dbReference>
<feature type="compositionally biased region" description="Basic residues" evidence="10">
    <location>
        <begin position="266"/>
        <end position="284"/>
    </location>
</feature>
<feature type="compositionally biased region" description="Basic and acidic residues" evidence="10">
    <location>
        <begin position="39"/>
        <end position="57"/>
    </location>
</feature>
<feature type="compositionally biased region" description="Polar residues" evidence="10">
    <location>
        <begin position="216"/>
        <end position="227"/>
    </location>
</feature>
<dbReference type="InterPro" id="IPR014001">
    <property type="entry name" value="Helicase_ATP-bd"/>
</dbReference>
<feature type="compositionally biased region" description="Low complexity" evidence="10">
    <location>
        <begin position="286"/>
        <end position="296"/>
    </location>
</feature>
<feature type="region of interest" description="Disordered" evidence="10">
    <location>
        <begin position="1496"/>
        <end position="1516"/>
    </location>
</feature>
<reference evidence="13 14" key="1">
    <citation type="journal article" date="2018" name="Front. Microbiol.">
        <title>Genomic and genetic insights into a cosmopolitan fungus, Paecilomyces variotii (Eurotiales).</title>
        <authorList>
            <person name="Urquhart A.S."/>
            <person name="Mondo S.J."/>
            <person name="Makela M.R."/>
            <person name="Hane J.K."/>
            <person name="Wiebenga A."/>
            <person name="He G."/>
            <person name="Mihaltcheva S."/>
            <person name="Pangilinan J."/>
            <person name="Lipzen A."/>
            <person name="Barry K."/>
            <person name="de Vries R.P."/>
            <person name="Grigoriev I.V."/>
            <person name="Idnurm A."/>
        </authorList>
    </citation>
    <scope>NUCLEOTIDE SEQUENCE [LARGE SCALE GENOMIC DNA]</scope>
    <source>
        <strain evidence="13 14">CBS 101075</strain>
    </source>
</reference>
<dbReference type="Pfam" id="PF15446">
    <property type="entry name" value="zf-PHD-like"/>
    <property type="match status" value="1"/>
</dbReference>
<feature type="domain" description="Helicase C-terminal" evidence="12">
    <location>
        <begin position="1055"/>
        <end position="1206"/>
    </location>
</feature>
<keyword evidence="14" id="KW-1185">Reference proteome</keyword>
<evidence type="ECO:0000256" key="5">
    <source>
        <dbReference type="ARBA" id="ARBA00022771"/>
    </source>
</evidence>
<evidence type="ECO:0000313" key="13">
    <source>
        <dbReference type="EMBL" id="RWQ92692.1"/>
    </source>
</evidence>
<dbReference type="InterPro" id="IPR055565">
    <property type="entry name" value="DUF7141"/>
</dbReference>
<dbReference type="InterPro" id="IPR027417">
    <property type="entry name" value="P-loop_NTPase"/>
</dbReference>
<dbReference type="InterPro" id="IPR056616">
    <property type="entry name" value="Chromo_MIT1"/>
</dbReference>
<dbReference type="PANTHER" id="PTHR45623">
    <property type="entry name" value="CHROMODOMAIN-HELICASE-DNA-BINDING PROTEIN 3-RELATED-RELATED"/>
    <property type="match status" value="1"/>
</dbReference>